<accession>A0A7W7RXZ1</accession>
<sequence length="292" mass="31828">MNGSLAGFEERRLAELKEHVAARAAAEQARRPRRRIVLAVAAGAAVAAVASVVTVSSMGGAAPAYAVTKDSDGIVYVTVRDTPPDEFPDVKGLTRQLQSLNVPAIVDYVPAGQKCKEPRGAIVTDIPGDLYHTPRNVPGDPGAWQMQINTKLFKSGQTFVWTLEVDPINGWNGTSTILMRDPVAPCELVPDDRPHYLAPSPSPWVKATSLGGYQVEGKTVGEVLPEIGKRGLKVAYLVTEPAPDKPRDPDMLYVMYPTKQNTPVGEDWFVWQADEQEKGVIRLMVTQKLHRP</sequence>
<proteinExistence type="predicted"/>
<evidence type="ECO:0000313" key="2">
    <source>
        <dbReference type="EMBL" id="MBB4939982.1"/>
    </source>
</evidence>
<keyword evidence="1" id="KW-1133">Transmembrane helix</keyword>
<dbReference type="AlphaFoldDB" id="A0A7W7RXZ1"/>
<keyword evidence="1" id="KW-0812">Transmembrane</keyword>
<reference evidence="2 3" key="1">
    <citation type="submission" date="2020-08" db="EMBL/GenBank/DDBJ databases">
        <title>Sequencing the genomes of 1000 actinobacteria strains.</title>
        <authorList>
            <person name="Klenk H.-P."/>
        </authorList>
    </citation>
    <scope>NUCLEOTIDE SEQUENCE [LARGE SCALE GENOMIC DNA]</scope>
    <source>
        <strain evidence="2 3">DSM 43023</strain>
    </source>
</reference>
<organism evidence="2 3">
    <name type="scientific">Streptosporangium album</name>
    <dbReference type="NCBI Taxonomy" id="47479"/>
    <lineage>
        <taxon>Bacteria</taxon>
        <taxon>Bacillati</taxon>
        <taxon>Actinomycetota</taxon>
        <taxon>Actinomycetes</taxon>
        <taxon>Streptosporangiales</taxon>
        <taxon>Streptosporangiaceae</taxon>
        <taxon>Streptosporangium</taxon>
    </lineage>
</organism>
<dbReference type="Proteomes" id="UP000534286">
    <property type="component" value="Unassembled WGS sequence"/>
</dbReference>
<dbReference type="RefSeq" id="WP_184755872.1">
    <property type="nucleotide sequence ID" value="NZ_BAABEK010000072.1"/>
</dbReference>
<evidence type="ECO:0000313" key="3">
    <source>
        <dbReference type="Proteomes" id="UP000534286"/>
    </source>
</evidence>
<dbReference type="EMBL" id="JACHJU010000001">
    <property type="protein sequence ID" value="MBB4939982.1"/>
    <property type="molecule type" value="Genomic_DNA"/>
</dbReference>
<keyword evidence="1" id="KW-0472">Membrane</keyword>
<feature type="transmembrane region" description="Helical" evidence="1">
    <location>
        <begin position="36"/>
        <end position="59"/>
    </location>
</feature>
<keyword evidence="3" id="KW-1185">Reference proteome</keyword>
<protein>
    <submittedName>
        <fullName evidence="2">Uncharacterized protein</fullName>
    </submittedName>
</protein>
<gene>
    <name evidence="2" type="ORF">FHR32_004287</name>
</gene>
<evidence type="ECO:0000256" key="1">
    <source>
        <dbReference type="SAM" id="Phobius"/>
    </source>
</evidence>
<comment type="caution">
    <text evidence="2">The sequence shown here is derived from an EMBL/GenBank/DDBJ whole genome shotgun (WGS) entry which is preliminary data.</text>
</comment>
<name>A0A7W7RXZ1_9ACTN</name>